<dbReference type="OrthoDB" id="4062651at2759"/>
<proteinExistence type="predicted"/>
<gene>
    <name evidence="2" type="ORF">EXIGLDRAFT_809437</name>
</gene>
<evidence type="ECO:0000313" key="3">
    <source>
        <dbReference type="Proteomes" id="UP000077266"/>
    </source>
</evidence>
<dbReference type="Proteomes" id="UP000077266">
    <property type="component" value="Unassembled WGS sequence"/>
</dbReference>
<dbReference type="AlphaFoldDB" id="A0A165CUT2"/>
<organism evidence="2 3">
    <name type="scientific">Exidia glandulosa HHB12029</name>
    <dbReference type="NCBI Taxonomy" id="1314781"/>
    <lineage>
        <taxon>Eukaryota</taxon>
        <taxon>Fungi</taxon>
        <taxon>Dikarya</taxon>
        <taxon>Basidiomycota</taxon>
        <taxon>Agaricomycotina</taxon>
        <taxon>Agaricomycetes</taxon>
        <taxon>Auriculariales</taxon>
        <taxon>Exidiaceae</taxon>
        <taxon>Exidia</taxon>
    </lineage>
</organism>
<evidence type="ECO:0000256" key="1">
    <source>
        <dbReference type="SAM" id="MobiDB-lite"/>
    </source>
</evidence>
<reference evidence="2 3" key="1">
    <citation type="journal article" date="2016" name="Mol. Biol. Evol.">
        <title>Comparative Genomics of Early-Diverging Mushroom-Forming Fungi Provides Insights into the Origins of Lignocellulose Decay Capabilities.</title>
        <authorList>
            <person name="Nagy L.G."/>
            <person name="Riley R."/>
            <person name="Tritt A."/>
            <person name="Adam C."/>
            <person name="Daum C."/>
            <person name="Floudas D."/>
            <person name="Sun H."/>
            <person name="Yadav J.S."/>
            <person name="Pangilinan J."/>
            <person name="Larsson K.H."/>
            <person name="Matsuura K."/>
            <person name="Barry K."/>
            <person name="Labutti K."/>
            <person name="Kuo R."/>
            <person name="Ohm R.A."/>
            <person name="Bhattacharya S.S."/>
            <person name="Shirouzu T."/>
            <person name="Yoshinaga Y."/>
            <person name="Martin F.M."/>
            <person name="Grigoriev I.V."/>
            <person name="Hibbett D.S."/>
        </authorList>
    </citation>
    <scope>NUCLEOTIDE SEQUENCE [LARGE SCALE GENOMIC DNA]</scope>
    <source>
        <strain evidence="2 3">HHB12029</strain>
    </source>
</reference>
<feature type="region of interest" description="Disordered" evidence="1">
    <location>
        <begin position="373"/>
        <end position="448"/>
    </location>
</feature>
<protein>
    <submittedName>
        <fullName evidence="2">Uncharacterized protein</fullName>
    </submittedName>
</protein>
<keyword evidence="3" id="KW-1185">Reference proteome</keyword>
<name>A0A165CUT2_EXIGL</name>
<accession>A0A165CUT2</accession>
<dbReference type="InParanoid" id="A0A165CUT2"/>
<sequence>MSLRKDVHEGWSQIHLWPLLIDRVPLSLLRPPSPSFSSPSGVMLHIHLIRRGLLVPYRGLVHHWQAPNWRYVGQYSVTFVVRLHPQEGPVRFGTVYTIENSLQLSKSGRSYNTLALTMSPNRSASAVHAATESLSASVARLDSAAHSEWPYPKATRPPSDRALLVWSKYLQQHVFIFNEIFSYGPHTAIPKRTVLYSARKPPRLFIANDTCKAGAPPARRGSALAVDRLWPLYQPEWLRFCQDEYPAETCHYKQPELLDGVHSFRCEIDAQELFRRQPSRHPNLPLYLGCAVDSGYVVEIVFKSYACTLADMVDRGAASDGLWRATVLSQLKDVTAHQVGLAQVRIVPKEKGERDEREDVSCCISDHSKARVHGAASAGTYSDPEANLSGIGSERRTLMESKMNNGGRAGDEERIARHGSNHKREGSDGRGKTEGSEQKTEGKESMPI</sequence>
<evidence type="ECO:0000313" key="2">
    <source>
        <dbReference type="EMBL" id="KZV83166.1"/>
    </source>
</evidence>
<feature type="compositionally biased region" description="Basic and acidic residues" evidence="1">
    <location>
        <begin position="409"/>
        <end position="448"/>
    </location>
</feature>
<dbReference type="EMBL" id="KV426285">
    <property type="protein sequence ID" value="KZV83166.1"/>
    <property type="molecule type" value="Genomic_DNA"/>
</dbReference>